<organism evidence="1 2">
    <name type="scientific">Halopenitus salinus</name>
    <dbReference type="NCBI Taxonomy" id="1198295"/>
    <lineage>
        <taxon>Archaea</taxon>
        <taxon>Methanobacteriati</taxon>
        <taxon>Methanobacteriota</taxon>
        <taxon>Stenosarchaea group</taxon>
        <taxon>Halobacteria</taxon>
        <taxon>Halobacteriales</taxon>
        <taxon>Haloferacaceae</taxon>
        <taxon>Halopenitus</taxon>
    </lineage>
</organism>
<keyword evidence="2" id="KW-1185">Reference proteome</keyword>
<sequence length="130" mass="14193">MRPVTRNLVIAIVVVVVALLALGALPSYLGSGEPYHLTAEETTAEGPAVDVTNVTDRRYPYLTEALESEDGRSAGYREGPFGIKEHFTHTPFDEVDALRQRSSAAVAEDGRVLVSHEDERYYLEVTQGGS</sequence>
<dbReference type="RefSeq" id="WP_379744618.1">
    <property type="nucleotide sequence ID" value="NZ_JBHSVN010000001.1"/>
</dbReference>
<evidence type="ECO:0000313" key="1">
    <source>
        <dbReference type="EMBL" id="MFC6893256.1"/>
    </source>
</evidence>
<dbReference type="Proteomes" id="UP001596296">
    <property type="component" value="Unassembled WGS sequence"/>
</dbReference>
<name>A0ABD5UYI5_9EURY</name>
<comment type="caution">
    <text evidence="1">The sequence shown here is derived from an EMBL/GenBank/DDBJ whole genome shotgun (WGS) entry which is preliminary data.</text>
</comment>
<dbReference type="EMBL" id="JBHSXL010000009">
    <property type="protein sequence ID" value="MFC6893256.1"/>
    <property type="molecule type" value="Genomic_DNA"/>
</dbReference>
<gene>
    <name evidence="1" type="ORF">ACFQE9_11675</name>
</gene>
<reference evidence="1 2" key="1">
    <citation type="journal article" date="2019" name="Int. J. Syst. Evol. Microbiol.">
        <title>The Global Catalogue of Microorganisms (GCM) 10K type strain sequencing project: providing services to taxonomists for standard genome sequencing and annotation.</title>
        <authorList>
            <consortium name="The Broad Institute Genomics Platform"/>
            <consortium name="The Broad Institute Genome Sequencing Center for Infectious Disease"/>
            <person name="Wu L."/>
            <person name="Ma J."/>
        </authorList>
    </citation>
    <scope>NUCLEOTIDE SEQUENCE [LARGE SCALE GENOMIC DNA]</scope>
    <source>
        <strain evidence="1 2">SKJ47</strain>
    </source>
</reference>
<accession>A0ABD5UYI5</accession>
<dbReference type="AlphaFoldDB" id="A0ABD5UYI5"/>
<evidence type="ECO:0000313" key="2">
    <source>
        <dbReference type="Proteomes" id="UP001596296"/>
    </source>
</evidence>
<protein>
    <submittedName>
        <fullName evidence="1">Uncharacterized protein</fullName>
    </submittedName>
</protein>
<proteinExistence type="predicted"/>